<accession>F0WCT7</accession>
<dbReference type="HOGENOM" id="CLU_2417764_0_0_1"/>
<dbReference type="EMBL" id="FR824106">
    <property type="protein sequence ID" value="CCA19006.1"/>
    <property type="molecule type" value="Genomic_DNA"/>
</dbReference>
<protein>
    <submittedName>
        <fullName evidence="1">AlNc14C61G4463 protein</fullName>
    </submittedName>
</protein>
<evidence type="ECO:0000313" key="1">
    <source>
        <dbReference type="EMBL" id="CCA19006.1"/>
    </source>
</evidence>
<reference evidence="1" key="1">
    <citation type="journal article" date="2011" name="PLoS Biol.">
        <title>Gene gain and loss during evolution of obligate parasitism in the white rust pathogen of Arabidopsis thaliana.</title>
        <authorList>
            <person name="Kemen E."/>
            <person name="Gardiner A."/>
            <person name="Schultz-Larsen T."/>
            <person name="Kemen A.C."/>
            <person name="Balmuth A.L."/>
            <person name="Robert-Seilaniantz A."/>
            <person name="Bailey K."/>
            <person name="Holub E."/>
            <person name="Studholme D.J."/>
            <person name="Maclean D."/>
            <person name="Jones J.D."/>
        </authorList>
    </citation>
    <scope>NUCLEOTIDE SEQUENCE</scope>
</reference>
<organism evidence="1">
    <name type="scientific">Albugo laibachii Nc14</name>
    <dbReference type="NCBI Taxonomy" id="890382"/>
    <lineage>
        <taxon>Eukaryota</taxon>
        <taxon>Sar</taxon>
        <taxon>Stramenopiles</taxon>
        <taxon>Oomycota</taxon>
        <taxon>Peronosporomycetes</taxon>
        <taxon>Albuginales</taxon>
        <taxon>Albuginaceae</taxon>
        <taxon>Albugo</taxon>
    </lineage>
</organism>
<reference evidence="1" key="2">
    <citation type="submission" date="2011-02" db="EMBL/GenBank/DDBJ databases">
        <authorList>
            <person name="MacLean D."/>
        </authorList>
    </citation>
    <scope>NUCLEOTIDE SEQUENCE</scope>
</reference>
<dbReference type="AlphaFoldDB" id="F0WCT7"/>
<proteinExistence type="predicted"/>
<gene>
    <name evidence="1" type="primary">AlNc14C61G4463</name>
    <name evidence="1" type="ORF">ALNC14_051490</name>
</gene>
<name>F0WCT7_9STRA</name>
<sequence>MILRGFNPLLNLSPEKAGASTLFHTSTTMNAKLVLTMCCTAIAYVHARQFQLDTFDNTYIREIAREVLIVKENEPVEFISLTMGSEGSTSDS</sequence>